<keyword evidence="2" id="KW-1185">Reference proteome</keyword>
<name>K7APK4_9ALTE</name>
<organism evidence="1 2">
    <name type="scientific">Paraglaciecola psychrophila 170</name>
    <dbReference type="NCBI Taxonomy" id="1129794"/>
    <lineage>
        <taxon>Bacteria</taxon>
        <taxon>Pseudomonadati</taxon>
        <taxon>Pseudomonadota</taxon>
        <taxon>Gammaproteobacteria</taxon>
        <taxon>Alteromonadales</taxon>
        <taxon>Alteromonadaceae</taxon>
        <taxon>Paraglaciecola</taxon>
    </lineage>
</organism>
<gene>
    <name evidence="1" type="ORF">C427_1748</name>
</gene>
<reference evidence="1 2" key="1">
    <citation type="journal article" date="2013" name="Genome Announc.">
        <title>Complete Genome Sequence of Glaciecola psychrophila Strain 170T.</title>
        <authorList>
            <person name="Yin J."/>
            <person name="Chen J."/>
            <person name="Liu G."/>
            <person name="Yu Y."/>
            <person name="Song L."/>
            <person name="Wang X."/>
            <person name="Qu X."/>
        </authorList>
    </citation>
    <scope>NUCLEOTIDE SEQUENCE [LARGE SCALE GENOMIC DNA]</scope>
    <source>
        <strain evidence="1 2">170</strain>
    </source>
</reference>
<evidence type="ECO:0000313" key="1">
    <source>
        <dbReference type="EMBL" id="AGH43857.1"/>
    </source>
</evidence>
<sequence>MLQPINSIIATTAKLHRSFRKILIMCLPLVLSERALHRFLT</sequence>
<evidence type="ECO:0000313" key="2">
    <source>
        <dbReference type="Proteomes" id="UP000011864"/>
    </source>
</evidence>
<dbReference type="AlphaFoldDB" id="K7APK4"/>
<dbReference type="Proteomes" id="UP000011864">
    <property type="component" value="Chromosome"/>
</dbReference>
<dbReference type="KEGG" id="gps:C427_1748"/>
<accession>K7APK4</accession>
<dbReference type="PATRIC" id="fig|1129794.4.peg.1733"/>
<dbReference type="EMBL" id="CP003837">
    <property type="protein sequence ID" value="AGH43857.1"/>
    <property type="molecule type" value="Genomic_DNA"/>
</dbReference>
<dbReference type="HOGENOM" id="CLU_3274044_0_0_6"/>
<proteinExistence type="predicted"/>
<protein>
    <submittedName>
        <fullName evidence="1">Uncharacterized protein</fullName>
    </submittedName>
</protein>